<feature type="compositionally biased region" description="Basic and acidic residues" evidence="2">
    <location>
        <begin position="105"/>
        <end position="118"/>
    </location>
</feature>
<feature type="compositionally biased region" description="Pro residues" evidence="2">
    <location>
        <begin position="649"/>
        <end position="659"/>
    </location>
</feature>
<dbReference type="AlphaFoldDB" id="A0A8H7Y2C8"/>
<keyword evidence="1" id="KW-0175">Coiled coil</keyword>
<accession>A0A8H7Y2C8</accession>
<feature type="compositionally biased region" description="Polar residues" evidence="2">
    <location>
        <begin position="119"/>
        <end position="129"/>
    </location>
</feature>
<dbReference type="EMBL" id="JAFIQS010000004">
    <property type="protein sequence ID" value="KAG5169974.1"/>
    <property type="molecule type" value="Genomic_DNA"/>
</dbReference>
<feature type="compositionally biased region" description="Acidic residues" evidence="2">
    <location>
        <begin position="562"/>
        <end position="576"/>
    </location>
</feature>
<name>A0A8H7Y2C8_PSICU</name>
<protein>
    <submittedName>
        <fullName evidence="3">Uncharacterized protein</fullName>
    </submittedName>
</protein>
<gene>
    <name evidence="3" type="ORF">JR316_004356</name>
</gene>
<evidence type="ECO:0000256" key="2">
    <source>
        <dbReference type="SAM" id="MobiDB-lite"/>
    </source>
</evidence>
<feature type="coiled-coil region" evidence="1">
    <location>
        <begin position="323"/>
        <end position="504"/>
    </location>
</feature>
<feature type="compositionally biased region" description="Polar residues" evidence="2">
    <location>
        <begin position="210"/>
        <end position="228"/>
    </location>
</feature>
<proteinExistence type="predicted"/>
<feature type="region of interest" description="Disordered" evidence="2">
    <location>
        <begin position="624"/>
        <end position="722"/>
    </location>
</feature>
<reference evidence="3" key="1">
    <citation type="submission" date="2021-02" db="EMBL/GenBank/DDBJ databases">
        <title>Psilocybe cubensis genome.</title>
        <authorList>
            <person name="Mckernan K.J."/>
            <person name="Crawford S."/>
            <person name="Trippe A."/>
            <person name="Kane L.T."/>
            <person name="Mclaughlin S."/>
        </authorList>
    </citation>
    <scope>NUCLEOTIDE SEQUENCE [LARGE SCALE GENOMIC DNA]</scope>
    <source>
        <strain evidence="3">MGC-MH-2018</strain>
    </source>
</reference>
<evidence type="ECO:0000313" key="3">
    <source>
        <dbReference type="EMBL" id="KAG5169974.1"/>
    </source>
</evidence>
<feature type="region of interest" description="Disordered" evidence="2">
    <location>
        <begin position="97"/>
        <end position="271"/>
    </location>
</feature>
<feature type="region of interest" description="Disordered" evidence="2">
    <location>
        <begin position="544"/>
        <end position="577"/>
    </location>
</feature>
<sequence>MDKQFGRNRQSVADIERELFRVFEEHPDCTTNDQGEPSVPGDSVFSILDIFADLYNGTPLLSDEETAMLRELVSNHKGIQVTPPLLLQLVAEKTKAITPPQSPMHEGHSSEDERDSYGHTRTISNESTGTSYRPSPHSRPPSRGPTTPGIKSPLDSDRRQRSTPLNTAPSSWAKRPTPAGRRKSDAGNRSDSESGPPVAWGRTPRDRARTPSNPASPSSGQMELNFSPGSPVGRRSRPHSRAHSQPQNAYATGLFDGYSSPDDTVKRPPHYGFDYNDSFDNAISTLPMPRSGDDSDEDDIDAGLVHDRSIALSTVSMEVSERIEALTRTNDQLGRKVVELETTLQNKLAEHELELEETHQRLEELRSELSASNREEKELRAKDSRNMTQIAALEAEVAKVQKALDSAKATYSSLQRQYQEQCAASERYRDELRKREETIRSLKDAVSLHEIETGKWIKEHETYEDRIAQLEIELSAALEAHTQLDEQKQENMLLKETIDRMRFDMDELRNSMSSIGPSGSNVPSGPSTMSKSLGAELANIKWSMDPEESPEPEDYHSGENTVVEEEETEEDEDEDVIQTIITKRKRKVASRAANIVPSMRPTFEEMKEYSDFGTQYDPTEFAVNHGVQTEPERKPLKASFSIQTDEIPAPKPAPVPPPRITVEMEIQTEEATEEPSRSPSPSHDESMASSSSTIVPPTPKPTTKPLDHLDEPPAYNQVADADKEERKWRLAAEATLKEWHHGAKIPFEPIPGGVSPEAIEEWKALKQELGVECSVIDKMIEASEKNAAPKDPKPRRNRFYNIYNTYVYGDKNISAAAPTTSQMITYLGVGALAVLAVSPYVMPQAAIAGGVTYADRAAWNSFNAMPGDTADGTTAVLEIIRRLTGGAARYARGWPT</sequence>
<comment type="caution">
    <text evidence="3">The sequence shown here is derived from an EMBL/GenBank/DDBJ whole genome shotgun (WGS) entry which is preliminary data.</text>
</comment>
<organism evidence="3">
    <name type="scientific">Psilocybe cubensis</name>
    <name type="common">Psychedelic mushroom</name>
    <name type="synonym">Stropharia cubensis</name>
    <dbReference type="NCBI Taxonomy" id="181762"/>
    <lineage>
        <taxon>Eukaryota</taxon>
        <taxon>Fungi</taxon>
        <taxon>Dikarya</taxon>
        <taxon>Basidiomycota</taxon>
        <taxon>Agaricomycotina</taxon>
        <taxon>Agaricomycetes</taxon>
        <taxon>Agaricomycetidae</taxon>
        <taxon>Agaricales</taxon>
        <taxon>Agaricineae</taxon>
        <taxon>Strophariaceae</taxon>
        <taxon>Psilocybe</taxon>
    </lineage>
</organism>
<feature type="compositionally biased region" description="Basic and acidic residues" evidence="2">
    <location>
        <begin position="182"/>
        <end position="192"/>
    </location>
</feature>
<evidence type="ECO:0000256" key="1">
    <source>
        <dbReference type="SAM" id="Coils"/>
    </source>
</evidence>